<evidence type="ECO:0000313" key="3">
    <source>
        <dbReference type="EMBL" id="GJM87975.1"/>
    </source>
</evidence>
<dbReference type="Pfam" id="PF00012">
    <property type="entry name" value="HSP70"/>
    <property type="match status" value="2"/>
</dbReference>
<dbReference type="Proteomes" id="UP001054889">
    <property type="component" value="Unassembled WGS sequence"/>
</dbReference>
<dbReference type="SUPFAM" id="SSF53067">
    <property type="entry name" value="Actin-like ATPase domain"/>
    <property type="match status" value="1"/>
</dbReference>
<dbReference type="Gene3D" id="3.30.420.40">
    <property type="match status" value="3"/>
</dbReference>
<dbReference type="InterPro" id="IPR013126">
    <property type="entry name" value="Hsp_70_fam"/>
</dbReference>
<keyword evidence="1" id="KW-0547">Nucleotide-binding</keyword>
<dbReference type="GO" id="GO:0005524">
    <property type="term" value="F:ATP binding"/>
    <property type="evidence" value="ECO:0007669"/>
    <property type="project" value="UniProtKB-KW"/>
</dbReference>
<proteinExistence type="predicted"/>
<evidence type="ECO:0000313" key="4">
    <source>
        <dbReference type="Proteomes" id="UP001054889"/>
    </source>
</evidence>
<keyword evidence="4" id="KW-1185">Reference proteome</keyword>
<reference evidence="3" key="1">
    <citation type="journal article" date="2018" name="DNA Res.">
        <title>Multiple hybrid de novo genome assembly of finger millet, an orphan allotetraploid crop.</title>
        <authorList>
            <person name="Hatakeyama M."/>
            <person name="Aluri S."/>
            <person name="Balachadran M.T."/>
            <person name="Sivarajan S.R."/>
            <person name="Patrignani A."/>
            <person name="Gruter S."/>
            <person name="Poveda L."/>
            <person name="Shimizu-Inatsugi R."/>
            <person name="Baeten J."/>
            <person name="Francoijs K.J."/>
            <person name="Nataraja K.N."/>
            <person name="Reddy Y.A.N."/>
            <person name="Phadnis S."/>
            <person name="Ravikumar R.L."/>
            <person name="Schlapbach R."/>
            <person name="Sreeman S.M."/>
            <person name="Shimizu K.K."/>
        </authorList>
    </citation>
    <scope>NUCLEOTIDE SEQUENCE</scope>
</reference>
<sequence length="242" mass="26277">MAVSMRDKGYGRVYDASKKTVCFSRSASGGSVNWSGLPKVEMKFLRADLTLPPQNVFHQQSDGRICLAFHPDVAGVAEPHEFELERHLGRAVVIVPQHFGVAATWEAVLAAELAGLEVDVDSDTVQEPVAAAAAHGLHAKLREGGAALVLRVGGGSADASVVALWDGALEIIGYQDDPFLEGDDFDQRNKKAIDEVVLVGESTMIPKIQRLVRDYFDGKEPDISVKPDEALPLERLFLYILN</sequence>
<dbReference type="PANTHER" id="PTHR19375">
    <property type="entry name" value="HEAT SHOCK PROTEIN 70KDA"/>
    <property type="match status" value="1"/>
</dbReference>
<accession>A0AAV5BNS0</accession>
<dbReference type="AlphaFoldDB" id="A0AAV5BNS0"/>
<dbReference type="Gene3D" id="2.40.70.10">
    <property type="entry name" value="Acid Proteases"/>
    <property type="match status" value="1"/>
</dbReference>
<evidence type="ECO:0000256" key="1">
    <source>
        <dbReference type="ARBA" id="ARBA00022741"/>
    </source>
</evidence>
<reference evidence="3" key="2">
    <citation type="submission" date="2021-12" db="EMBL/GenBank/DDBJ databases">
        <title>Resequencing data analysis of finger millet.</title>
        <authorList>
            <person name="Hatakeyama M."/>
            <person name="Aluri S."/>
            <person name="Balachadran M.T."/>
            <person name="Sivarajan S.R."/>
            <person name="Poveda L."/>
            <person name="Shimizu-Inatsugi R."/>
            <person name="Schlapbach R."/>
            <person name="Sreeman S.M."/>
            <person name="Shimizu K.K."/>
        </authorList>
    </citation>
    <scope>NUCLEOTIDE SEQUENCE</scope>
</reference>
<dbReference type="EMBL" id="BQKI01000002">
    <property type="protein sequence ID" value="GJM87975.1"/>
    <property type="molecule type" value="Genomic_DNA"/>
</dbReference>
<keyword evidence="2" id="KW-0067">ATP-binding</keyword>
<gene>
    <name evidence="3" type="primary">ga03987</name>
    <name evidence="3" type="ORF">PR202_ga03987</name>
</gene>
<comment type="caution">
    <text evidence="3">The sequence shown here is derived from an EMBL/GenBank/DDBJ whole genome shotgun (WGS) entry which is preliminary data.</text>
</comment>
<dbReference type="GO" id="GO:0140662">
    <property type="term" value="F:ATP-dependent protein folding chaperone"/>
    <property type="evidence" value="ECO:0007669"/>
    <property type="project" value="InterPro"/>
</dbReference>
<name>A0AAV5BNS0_ELECO</name>
<evidence type="ECO:0000256" key="2">
    <source>
        <dbReference type="ARBA" id="ARBA00022840"/>
    </source>
</evidence>
<dbReference type="InterPro" id="IPR021109">
    <property type="entry name" value="Peptidase_aspartic_dom_sf"/>
</dbReference>
<organism evidence="3 4">
    <name type="scientific">Eleusine coracana subsp. coracana</name>
    <dbReference type="NCBI Taxonomy" id="191504"/>
    <lineage>
        <taxon>Eukaryota</taxon>
        <taxon>Viridiplantae</taxon>
        <taxon>Streptophyta</taxon>
        <taxon>Embryophyta</taxon>
        <taxon>Tracheophyta</taxon>
        <taxon>Spermatophyta</taxon>
        <taxon>Magnoliopsida</taxon>
        <taxon>Liliopsida</taxon>
        <taxon>Poales</taxon>
        <taxon>Poaceae</taxon>
        <taxon>PACMAD clade</taxon>
        <taxon>Chloridoideae</taxon>
        <taxon>Cynodonteae</taxon>
        <taxon>Eleusininae</taxon>
        <taxon>Eleusine</taxon>
    </lineage>
</organism>
<protein>
    <submittedName>
        <fullName evidence="3">Uncharacterized protein</fullName>
    </submittedName>
</protein>
<dbReference type="InterPro" id="IPR043129">
    <property type="entry name" value="ATPase_NBD"/>
</dbReference>